<dbReference type="Proteomes" id="UP000471465">
    <property type="component" value="Unassembled WGS sequence"/>
</dbReference>
<evidence type="ECO:0000313" key="4">
    <source>
        <dbReference type="Proteomes" id="UP000471465"/>
    </source>
</evidence>
<gene>
    <name evidence="3" type="ORF">FQV37_13</name>
</gene>
<dbReference type="Gene3D" id="1.20.1600.10">
    <property type="entry name" value="Outer membrane efflux proteins (OEP)"/>
    <property type="match status" value="1"/>
</dbReference>
<comment type="subcellular location">
    <subcellularLocation>
        <location evidence="2">Cell outer membrane</location>
        <topology evidence="2">Lipid-anchor</topology>
    </subcellularLocation>
</comment>
<keyword evidence="2" id="KW-0812">Transmembrane</keyword>
<dbReference type="PANTHER" id="PTHR30203">
    <property type="entry name" value="OUTER MEMBRANE CATION EFFLUX PROTEIN"/>
    <property type="match status" value="1"/>
</dbReference>
<protein>
    <submittedName>
        <fullName evidence="3">Efflux transport system, outer membrane factor (OMF) lipoprotein</fullName>
    </submittedName>
</protein>
<dbReference type="EMBL" id="VZIZ01000001">
    <property type="protein sequence ID" value="KAF0570169.1"/>
    <property type="molecule type" value="Genomic_DNA"/>
</dbReference>
<keyword evidence="2" id="KW-0472">Membrane</keyword>
<proteinExistence type="inferred from homology"/>
<evidence type="ECO:0000313" key="3">
    <source>
        <dbReference type="EMBL" id="KAF0570169.1"/>
    </source>
</evidence>
<dbReference type="InterPro" id="IPR003423">
    <property type="entry name" value="OMP_efflux"/>
</dbReference>
<dbReference type="AlphaFoldDB" id="A0A6N7C200"/>
<dbReference type="RefSeq" id="WP_101211215.1">
    <property type="nucleotide sequence ID" value="NZ_VZIZ01000001.1"/>
</dbReference>
<keyword evidence="2 3" id="KW-0449">Lipoprotein</keyword>
<keyword evidence="2" id="KW-1134">Transmembrane beta strand</keyword>
<dbReference type="Gene3D" id="2.20.200.10">
    <property type="entry name" value="Outer membrane efflux proteins (OEP)"/>
    <property type="match status" value="1"/>
</dbReference>
<dbReference type="GO" id="GO:0009279">
    <property type="term" value="C:cell outer membrane"/>
    <property type="evidence" value="ECO:0007669"/>
    <property type="project" value="UniProtKB-SubCell"/>
</dbReference>
<dbReference type="InterPro" id="IPR010131">
    <property type="entry name" value="MdtP/NodT-like"/>
</dbReference>
<reference evidence="3 4" key="1">
    <citation type="submission" date="2019-09" db="EMBL/GenBank/DDBJ databases">
        <title>Draft genome sequence of Psychrobacter nivimaris LAMA 639, in search for biotechnological relevant genes.</title>
        <authorList>
            <person name="Lima A.O.S."/>
            <person name="Staloch B.E.K."/>
            <person name="Freitas R.C."/>
            <person name="Niero H."/>
            <person name="Silva M.A.C."/>
        </authorList>
    </citation>
    <scope>NUCLEOTIDE SEQUENCE [LARGE SCALE GENOMIC DNA]</scope>
    <source>
        <strain evidence="3 4">LAMA 639</strain>
    </source>
</reference>
<dbReference type="SUPFAM" id="SSF56954">
    <property type="entry name" value="Outer membrane efflux proteins (OEP)"/>
    <property type="match status" value="1"/>
</dbReference>
<organism evidence="3 4">
    <name type="scientific">Psychrobacter nivimaris</name>
    <dbReference type="NCBI Taxonomy" id="281738"/>
    <lineage>
        <taxon>Bacteria</taxon>
        <taxon>Pseudomonadati</taxon>
        <taxon>Pseudomonadota</taxon>
        <taxon>Gammaproteobacteria</taxon>
        <taxon>Moraxellales</taxon>
        <taxon>Moraxellaceae</taxon>
        <taxon>Psychrobacter</taxon>
    </lineage>
</organism>
<dbReference type="NCBIfam" id="TIGR01845">
    <property type="entry name" value="outer_NodT"/>
    <property type="match status" value="1"/>
</dbReference>
<dbReference type="PANTHER" id="PTHR30203:SF32">
    <property type="entry name" value="CATION EFFLUX SYSTEM PROTEIN CUSC"/>
    <property type="match status" value="1"/>
</dbReference>
<evidence type="ECO:0000256" key="2">
    <source>
        <dbReference type="RuleBase" id="RU362097"/>
    </source>
</evidence>
<comment type="similarity">
    <text evidence="1 2">Belongs to the outer membrane factor (OMF) (TC 1.B.17) family.</text>
</comment>
<sequence>MSSQPFTTNSAAVVTTTAHVRPMSGEQAALVARFASPTIARVRRNSVRLISLTALAMSMAACNTIPKADSRPVLAEPNIPIEQSYGAFDKETASNAAQPSIAGQRWQNFYSDERLKGLIALGLENNKDFESARLAIEKARAQYQITDINDLPTINGSGGYTRQAQNRTDKNPNSSYNVNLGLANYELDFWGKIASLKDQALQNFLATTAAKDSTQISLISNIAQSYANLSYSLAQLKLAEATVESRERSLFIATKRFEAGIDPRLPSLQASASLENAKLAVLRAQSSILTSRNALQYLIGAPIPNELIPTPAVSNITSQKIFNAGLPSELLRYRPDVLQAEYNLKAAGANIEVARASYFPSISLASSIGVSSGSLDDLFKSGAVGWSFGPSISVPIFDAGRLDAEYDVARIEREQTLANYEGSIQTAFREVSDVLATRATLGEQLEAQYRLQDNFEQTYQIADARFKAGISNYLDVLDAQRSLFSTQQGILDLELQKLVSQIELYQALGGGANLDVPTVIPVPQHTNLVQAVNFPAYSNKTKAANAIDAASSARVASVQEAQAIKQSQPSEITTFNPTAVVDVNNDGKTDAAVGVITEETTFKEAGVEQVPVTQINEP</sequence>
<evidence type="ECO:0000256" key="1">
    <source>
        <dbReference type="ARBA" id="ARBA00007613"/>
    </source>
</evidence>
<keyword evidence="4" id="KW-1185">Reference proteome</keyword>
<accession>A0A6N7C200</accession>
<keyword evidence="2" id="KW-0564">Palmitate</keyword>
<dbReference type="Pfam" id="PF02321">
    <property type="entry name" value="OEP"/>
    <property type="match status" value="2"/>
</dbReference>
<dbReference type="GO" id="GO:0015562">
    <property type="term" value="F:efflux transmembrane transporter activity"/>
    <property type="evidence" value="ECO:0007669"/>
    <property type="project" value="InterPro"/>
</dbReference>
<comment type="caution">
    <text evidence="3">The sequence shown here is derived from an EMBL/GenBank/DDBJ whole genome shotgun (WGS) entry which is preliminary data.</text>
</comment>
<name>A0A6N7C200_9GAMM</name>